<proteinExistence type="inferred from homology"/>
<evidence type="ECO:0000256" key="11">
    <source>
        <dbReference type="SAM" id="Phobius"/>
    </source>
</evidence>
<dbReference type="PRINTS" id="PR00813">
    <property type="entry name" value="BCTERIALGSPG"/>
</dbReference>
<keyword evidence="7 11" id="KW-0812">Transmembrane</keyword>
<evidence type="ECO:0000256" key="1">
    <source>
        <dbReference type="ARBA" id="ARBA00004377"/>
    </source>
</evidence>
<dbReference type="InterPro" id="IPR012902">
    <property type="entry name" value="N_methyl_site"/>
</dbReference>
<dbReference type="GO" id="GO:0015627">
    <property type="term" value="C:type II protein secretion system complex"/>
    <property type="evidence" value="ECO:0007669"/>
    <property type="project" value="InterPro"/>
</dbReference>
<evidence type="ECO:0000256" key="5">
    <source>
        <dbReference type="ARBA" id="ARBA00022481"/>
    </source>
</evidence>
<evidence type="ECO:0000256" key="8">
    <source>
        <dbReference type="ARBA" id="ARBA00022989"/>
    </source>
</evidence>
<dbReference type="Pfam" id="PF08334">
    <property type="entry name" value="T2SSG"/>
    <property type="match status" value="1"/>
</dbReference>
<evidence type="ECO:0000256" key="6">
    <source>
        <dbReference type="ARBA" id="ARBA00022519"/>
    </source>
</evidence>
<dbReference type="RefSeq" id="WP_155708046.1">
    <property type="nucleotide sequence ID" value="NZ_BMWU01000005.1"/>
</dbReference>
<dbReference type="Proteomes" id="UP000431684">
    <property type="component" value="Unassembled WGS sequence"/>
</dbReference>
<keyword evidence="8 11" id="KW-1133">Transmembrane helix</keyword>
<keyword evidence="9 11" id="KW-0472">Membrane</keyword>
<evidence type="ECO:0000256" key="3">
    <source>
        <dbReference type="ARBA" id="ARBA00020042"/>
    </source>
</evidence>
<dbReference type="InterPro" id="IPR013545">
    <property type="entry name" value="T2SS_protein-GspG_C"/>
</dbReference>
<dbReference type="InterPro" id="IPR045584">
    <property type="entry name" value="Pilin-like"/>
</dbReference>
<comment type="subcellular location">
    <subcellularLocation>
        <location evidence="1">Cell inner membrane</location>
        <topology evidence="1">Single-pass membrane protein</topology>
    </subcellularLocation>
</comment>
<dbReference type="PANTHER" id="PTHR30093:SF45">
    <property type="entry name" value="TYPE II SECRETION SYSTEM CORE PROTEIN G"/>
    <property type="match status" value="1"/>
</dbReference>
<dbReference type="Pfam" id="PF07963">
    <property type="entry name" value="N_methyl"/>
    <property type="match status" value="1"/>
</dbReference>
<organism evidence="13 14">
    <name type="scientific">Pseudoduganella dura</name>
    <dbReference type="NCBI Taxonomy" id="321982"/>
    <lineage>
        <taxon>Bacteria</taxon>
        <taxon>Pseudomonadati</taxon>
        <taxon>Pseudomonadota</taxon>
        <taxon>Betaproteobacteria</taxon>
        <taxon>Burkholderiales</taxon>
        <taxon>Oxalobacteraceae</taxon>
        <taxon>Telluria group</taxon>
        <taxon>Pseudoduganella</taxon>
    </lineage>
</organism>
<evidence type="ECO:0000259" key="12">
    <source>
        <dbReference type="Pfam" id="PF08334"/>
    </source>
</evidence>
<keyword evidence="5" id="KW-0488">Methylation</keyword>
<dbReference type="SUPFAM" id="SSF54523">
    <property type="entry name" value="Pili subunits"/>
    <property type="match status" value="1"/>
</dbReference>
<keyword evidence="4" id="KW-1003">Cell membrane</keyword>
<evidence type="ECO:0000313" key="13">
    <source>
        <dbReference type="EMBL" id="MUI12052.1"/>
    </source>
</evidence>
<evidence type="ECO:0000256" key="9">
    <source>
        <dbReference type="ARBA" id="ARBA00023136"/>
    </source>
</evidence>
<dbReference type="OrthoDB" id="9795612at2"/>
<keyword evidence="6" id="KW-0997">Cell inner membrane</keyword>
<accession>A0A6I3XFL4</accession>
<dbReference type="InterPro" id="IPR010054">
    <property type="entry name" value="Type2_sec_GspG"/>
</dbReference>
<evidence type="ECO:0000256" key="7">
    <source>
        <dbReference type="ARBA" id="ARBA00022692"/>
    </source>
</evidence>
<evidence type="ECO:0000313" key="14">
    <source>
        <dbReference type="Proteomes" id="UP000431684"/>
    </source>
</evidence>
<comment type="caution">
    <text evidence="13">The sequence shown here is derived from an EMBL/GenBank/DDBJ whole genome shotgun (WGS) entry which is preliminary data.</text>
</comment>
<feature type="transmembrane region" description="Helical" evidence="11">
    <location>
        <begin position="42"/>
        <end position="60"/>
    </location>
</feature>
<name>A0A6I3XFL4_9BURK</name>
<evidence type="ECO:0000256" key="2">
    <source>
        <dbReference type="ARBA" id="ARBA00009984"/>
    </source>
</evidence>
<dbReference type="NCBIfam" id="TIGR01710">
    <property type="entry name" value="typeII_sec_gspG"/>
    <property type="match status" value="1"/>
</dbReference>
<dbReference type="AlphaFoldDB" id="A0A6I3XFL4"/>
<keyword evidence="14" id="KW-1185">Reference proteome</keyword>
<reference evidence="13 14" key="1">
    <citation type="submission" date="2019-11" db="EMBL/GenBank/DDBJ databases">
        <title>Draft Genome Sequences of Six Type Strains of the Genus Massilia.</title>
        <authorList>
            <person name="Miess H."/>
            <person name="Frediansyah A."/>
            <person name="Goeker M."/>
            <person name="Gross H."/>
        </authorList>
    </citation>
    <scope>NUCLEOTIDE SEQUENCE [LARGE SCALE GENOMIC DNA]</scope>
    <source>
        <strain evidence="13 14">DSM 17513</strain>
    </source>
</reference>
<dbReference type="GO" id="GO:0005886">
    <property type="term" value="C:plasma membrane"/>
    <property type="evidence" value="ECO:0007669"/>
    <property type="project" value="UniProtKB-SubCell"/>
</dbReference>
<comment type="similarity">
    <text evidence="2">Belongs to the GSP G family.</text>
</comment>
<dbReference type="PANTHER" id="PTHR30093">
    <property type="entry name" value="GENERAL SECRETION PATHWAY PROTEIN G"/>
    <property type="match status" value="1"/>
</dbReference>
<dbReference type="GO" id="GO:0015628">
    <property type="term" value="P:protein secretion by the type II secretion system"/>
    <property type="evidence" value="ECO:0007669"/>
    <property type="project" value="InterPro"/>
</dbReference>
<dbReference type="InterPro" id="IPR000983">
    <property type="entry name" value="Bac_GSPG_pilin"/>
</dbReference>
<protein>
    <recommendedName>
        <fullName evidence="3">Type II secretion system core protein G</fullName>
    </recommendedName>
</protein>
<evidence type="ECO:0000256" key="4">
    <source>
        <dbReference type="ARBA" id="ARBA00022475"/>
    </source>
</evidence>
<sequence>MDVKRGKQPDAGQHWSLPARRNGVANDVPCAAGHRRAGGFTLLELLVVIVIIGLLAAYVGPKYFSQLGKSEVTVAKAQIESFEKSLDTYRLDVGRYPTTEEGLAALLVAPATAGAKWNGPYLKKSVPPDPWGRVYQYKAPGTRGEYEITSLGKDGQPGGTGDNADISSQ</sequence>
<evidence type="ECO:0000256" key="10">
    <source>
        <dbReference type="SAM" id="MobiDB-lite"/>
    </source>
</evidence>
<dbReference type="Gene3D" id="3.30.700.10">
    <property type="entry name" value="Glycoprotein, Type 4 Pilin"/>
    <property type="match status" value="1"/>
</dbReference>
<dbReference type="NCBIfam" id="TIGR02532">
    <property type="entry name" value="IV_pilin_GFxxxE"/>
    <property type="match status" value="1"/>
</dbReference>
<dbReference type="EMBL" id="WNWM01000002">
    <property type="protein sequence ID" value="MUI12052.1"/>
    <property type="molecule type" value="Genomic_DNA"/>
</dbReference>
<gene>
    <name evidence="13" type="primary">gspG</name>
    <name evidence="13" type="ORF">GJV26_06110</name>
</gene>
<feature type="domain" description="Type II secretion system protein GspG C-terminal" evidence="12">
    <location>
        <begin position="63"/>
        <end position="168"/>
    </location>
</feature>
<feature type="region of interest" description="Disordered" evidence="10">
    <location>
        <begin position="146"/>
        <end position="169"/>
    </location>
</feature>